<dbReference type="STRING" id="1423778.FC70_GL001752"/>
<dbReference type="InterPro" id="IPR003343">
    <property type="entry name" value="Big_2"/>
</dbReference>
<keyword evidence="3" id="KW-1185">Reference proteome</keyword>
<dbReference type="AlphaFoldDB" id="A0A0R1RLB2"/>
<reference evidence="2 3" key="1">
    <citation type="journal article" date="2015" name="Genome Announc.">
        <title>Expanding the biotechnology potential of lactobacilli through comparative genomics of 213 strains and associated genera.</title>
        <authorList>
            <person name="Sun Z."/>
            <person name="Harris H.M."/>
            <person name="McCann A."/>
            <person name="Guo C."/>
            <person name="Argimon S."/>
            <person name="Zhang W."/>
            <person name="Yang X."/>
            <person name="Jeffery I.B."/>
            <person name="Cooney J.C."/>
            <person name="Kagawa T.F."/>
            <person name="Liu W."/>
            <person name="Song Y."/>
            <person name="Salvetti E."/>
            <person name="Wrobel A."/>
            <person name="Rasinkangas P."/>
            <person name="Parkhill J."/>
            <person name="Rea M.C."/>
            <person name="O'Sullivan O."/>
            <person name="Ritari J."/>
            <person name="Douillard F.P."/>
            <person name="Paul Ross R."/>
            <person name="Yang R."/>
            <person name="Briner A.E."/>
            <person name="Felis G.E."/>
            <person name="de Vos W.M."/>
            <person name="Barrangou R."/>
            <person name="Klaenhammer T.R."/>
            <person name="Caufield P.W."/>
            <person name="Cui Y."/>
            <person name="Zhang H."/>
            <person name="O'Toole P.W."/>
        </authorList>
    </citation>
    <scope>NUCLEOTIDE SEQUENCE [LARGE SCALE GENOMIC DNA]</scope>
    <source>
        <strain evidence="2 3">DSM 15707</strain>
    </source>
</reference>
<evidence type="ECO:0000313" key="2">
    <source>
        <dbReference type="EMBL" id="KRL54949.1"/>
    </source>
</evidence>
<gene>
    <name evidence="2" type="ORF">FC70_GL001752</name>
</gene>
<accession>A0A0R1RLB2</accession>
<dbReference type="Gene3D" id="2.60.40.1080">
    <property type="match status" value="1"/>
</dbReference>
<dbReference type="Pfam" id="PF02368">
    <property type="entry name" value="Big_2"/>
    <property type="match status" value="1"/>
</dbReference>
<dbReference type="PATRIC" id="fig|1423778.4.peg.1791"/>
<protein>
    <recommendedName>
        <fullName evidence="1">BIG2 domain-containing protein</fullName>
    </recommendedName>
</protein>
<organism evidence="2 3">
    <name type="scientific">Paucilactobacillus oligofermentans DSM 15707 = LMG 22743</name>
    <dbReference type="NCBI Taxonomy" id="1423778"/>
    <lineage>
        <taxon>Bacteria</taxon>
        <taxon>Bacillati</taxon>
        <taxon>Bacillota</taxon>
        <taxon>Bacilli</taxon>
        <taxon>Lactobacillales</taxon>
        <taxon>Lactobacillaceae</taxon>
        <taxon>Paucilactobacillus</taxon>
    </lineage>
</organism>
<dbReference type="InterPro" id="IPR008964">
    <property type="entry name" value="Invasin/intimin_cell_adhesion"/>
</dbReference>
<comment type="caution">
    <text evidence="2">The sequence shown here is derived from an EMBL/GenBank/DDBJ whole genome shotgun (WGS) entry which is preliminary data.</text>
</comment>
<dbReference type="SUPFAM" id="SSF49373">
    <property type="entry name" value="Invasin/intimin cell-adhesion fragments"/>
    <property type="match status" value="1"/>
</dbReference>
<feature type="domain" description="BIG2" evidence="1">
    <location>
        <begin position="3"/>
        <end position="73"/>
    </location>
</feature>
<evidence type="ECO:0000313" key="3">
    <source>
        <dbReference type="Proteomes" id="UP000051697"/>
    </source>
</evidence>
<sequence length="78" mass="7856">MDKDDVSIKVGGTAKLTPTINPANATDKTGKWSVTDDSIATVGNDGTVTGVKVVTTIVTFATTDGNKTAQATVTVTAA</sequence>
<dbReference type="EMBL" id="AZFE01000032">
    <property type="protein sequence ID" value="KRL54949.1"/>
    <property type="molecule type" value="Genomic_DNA"/>
</dbReference>
<proteinExistence type="predicted"/>
<name>A0A0R1RLB2_9LACO</name>
<dbReference type="KEGG" id="lol:LACOL_0826"/>
<evidence type="ECO:0000259" key="1">
    <source>
        <dbReference type="Pfam" id="PF02368"/>
    </source>
</evidence>
<dbReference type="Proteomes" id="UP000051697">
    <property type="component" value="Unassembled WGS sequence"/>
</dbReference>